<dbReference type="EMBL" id="JBHUJB010000009">
    <property type="protein sequence ID" value="MFD2157572.1"/>
    <property type="molecule type" value="Genomic_DNA"/>
</dbReference>
<evidence type="ECO:0000313" key="1">
    <source>
        <dbReference type="EMBL" id="MFD2157572.1"/>
    </source>
</evidence>
<name>A0ABW4Z790_9BACT</name>
<evidence type="ECO:0000313" key="2">
    <source>
        <dbReference type="Proteomes" id="UP001597389"/>
    </source>
</evidence>
<dbReference type="Proteomes" id="UP001597389">
    <property type="component" value="Unassembled WGS sequence"/>
</dbReference>
<sequence>MWLTRQFLTGVGSPQAAVDGVFKSAELFLLAIEGGGDKKLPQGFTAMRQMGG</sequence>
<reference evidence="2" key="1">
    <citation type="journal article" date="2019" name="Int. J. Syst. Evol. Microbiol.">
        <title>The Global Catalogue of Microorganisms (GCM) 10K type strain sequencing project: providing services to taxonomists for standard genome sequencing and annotation.</title>
        <authorList>
            <consortium name="The Broad Institute Genomics Platform"/>
            <consortium name="The Broad Institute Genome Sequencing Center for Infectious Disease"/>
            <person name="Wu L."/>
            <person name="Ma J."/>
        </authorList>
    </citation>
    <scope>NUCLEOTIDE SEQUENCE [LARGE SCALE GENOMIC DNA]</scope>
    <source>
        <strain evidence="2">CCUG 57942</strain>
    </source>
</reference>
<protein>
    <submittedName>
        <fullName evidence="1">Uncharacterized protein</fullName>
    </submittedName>
</protein>
<proteinExistence type="predicted"/>
<organism evidence="1 2">
    <name type="scientific">Rubritalea tangerina</name>
    <dbReference type="NCBI Taxonomy" id="430798"/>
    <lineage>
        <taxon>Bacteria</taxon>
        <taxon>Pseudomonadati</taxon>
        <taxon>Verrucomicrobiota</taxon>
        <taxon>Verrucomicrobiia</taxon>
        <taxon>Verrucomicrobiales</taxon>
        <taxon>Rubritaleaceae</taxon>
        <taxon>Rubritalea</taxon>
    </lineage>
</organism>
<accession>A0ABW4Z790</accession>
<gene>
    <name evidence="1" type="ORF">ACFSW8_01525</name>
</gene>
<comment type="caution">
    <text evidence="1">The sequence shown here is derived from an EMBL/GenBank/DDBJ whole genome shotgun (WGS) entry which is preliminary data.</text>
</comment>
<keyword evidence="2" id="KW-1185">Reference proteome</keyword>